<dbReference type="InterPro" id="IPR032675">
    <property type="entry name" value="LRR_dom_sf"/>
</dbReference>
<keyword evidence="2" id="KW-1185">Reference proteome</keyword>
<dbReference type="OrthoDB" id="5138542at2759"/>
<dbReference type="Gene3D" id="3.80.10.10">
    <property type="entry name" value="Ribonuclease Inhibitor"/>
    <property type="match status" value="1"/>
</dbReference>
<organism evidence="1 2">
    <name type="scientific">Stachybotrys chartarum (strain CBS 109288 / IBT 7711)</name>
    <name type="common">Toxic black mold</name>
    <name type="synonym">Stilbospora chartarum</name>
    <dbReference type="NCBI Taxonomy" id="1280523"/>
    <lineage>
        <taxon>Eukaryota</taxon>
        <taxon>Fungi</taxon>
        <taxon>Dikarya</taxon>
        <taxon>Ascomycota</taxon>
        <taxon>Pezizomycotina</taxon>
        <taxon>Sordariomycetes</taxon>
        <taxon>Hypocreomycetidae</taxon>
        <taxon>Hypocreales</taxon>
        <taxon>Stachybotryaceae</taxon>
        <taxon>Stachybotrys</taxon>
    </lineage>
</organism>
<evidence type="ECO:0000313" key="2">
    <source>
        <dbReference type="Proteomes" id="UP000028045"/>
    </source>
</evidence>
<sequence>MALARETAGQPYKTYLDGLPECHANMAALKLKDTYVKEEACIMTMPEELLCQIIELALLASKLQGETPSYDKKTIMAVAYTCKRFNVIAIPFQYHSMNLTIANMTPPPPRFVGLLHLLQQRPELAKRCRTLFVRCEEAEKREPSDYWYMQQLFRLLTNVQKLCILGGFNVEQTPELIGICTQTMTQLERLTLLTDSIFSRLQGLVIQNLTQAMNSPSLRCLEASCVRDDGPADETESELAGTSNVTNITLKTMINRLGPIQKLAERCKSLKALTLACHVTQLDPDVLQGLLGKQLHNLEYLRLQCQVQQGGEDTIPDFSNYSALQCLALCRCHMGDDAQYDWNIGKAILAPKLWKFIWDMSNGMLGCQMLSDFADEEENWVRSFAQQALESGSQLKVIQIEFNPHPFGLVPGELPWDRMEKLDEEFRPQGIAVTYTPSKPDWTRWHAAPILRAPETSEIYFSRGFHE</sequence>
<gene>
    <name evidence="1" type="ORF">S7711_10702</name>
</gene>
<dbReference type="EMBL" id="KL648458">
    <property type="protein sequence ID" value="KEY70147.1"/>
    <property type="molecule type" value="Genomic_DNA"/>
</dbReference>
<dbReference type="SUPFAM" id="SSF52047">
    <property type="entry name" value="RNI-like"/>
    <property type="match status" value="1"/>
</dbReference>
<evidence type="ECO:0008006" key="3">
    <source>
        <dbReference type="Google" id="ProtNLM"/>
    </source>
</evidence>
<dbReference type="Proteomes" id="UP000028045">
    <property type="component" value="Unassembled WGS sequence"/>
</dbReference>
<reference evidence="1 2" key="1">
    <citation type="journal article" date="2014" name="BMC Genomics">
        <title>Comparative genome sequencing reveals chemotype-specific gene clusters in the toxigenic black mold Stachybotrys.</title>
        <authorList>
            <person name="Semeiks J."/>
            <person name="Borek D."/>
            <person name="Otwinowski Z."/>
            <person name="Grishin N.V."/>
        </authorList>
    </citation>
    <scope>NUCLEOTIDE SEQUENCE [LARGE SCALE GENOMIC DNA]</scope>
    <source>
        <strain evidence="2">CBS 109288 / IBT 7711</strain>
    </source>
</reference>
<accession>A0A084AXW8</accession>
<evidence type="ECO:0000313" key="1">
    <source>
        <dbReference type="EMBL" id="KEY70147.1"/>
    </source>
</evidence>
<dbReference type="AlphaFoldDB" id="A0A084AXW8"/>
<name>A0A084AXW8_STACB</name>
<dbReference type="HOGENOM" id="CLU_051354_0_0_1"/>
<protein>
    <recommendedName>
        <fullName evidence="3">F-box domain-containing protein</fullName>
    </recommendedName>
</protein>
<proteinExistence type="predicted"/>